<dbReference type="Proteomes" id="UP000316759">
    <property type="component" value="Unassembled WGS sequence"/>
</dbReference>
<dbReference type="GO" id="GO:0004332">
    <property type="term" value="F:fructose-bisphosphate aldolase activity"/>
    <property type="evidence" value="ECO:0007669"/>
    <property type="project" value="UniProtKB-EC"/>
</dbReference>
<evidence type="ECO:0000256" key="6">
    <source>
        <dbReference type="ARBA" id="ARBA00023270"/>
    </source>
</evidence>
<dbReference type="EMBL" id="SUNJ01011881">
    <property type="protein sequence ID" value="TPP58555.1"/>
    <property type="molecule type" value="Genomic_DNA"/>
</dbReference>
<dbReference type="CDD" id="cd00948">
    <property type="entry name" value="FBP_aldolase_I_a"/>
    <property type="match status" value="1"/>
</dbReference>
<protein>
    <recommendedName>
        <fullName evidence="3 7">Fructose-bisphosphate aldolase</fullName>
        <ecNumber evidence="3 7">4.1.2.13</ecNumber>
    </recommendedName>
</protein>
<dbReference type="FunFam" id="3.20.20.70:FF:000021">
    <property type="entry name" value="Fructose-bisphosphate aldolase"/>
    <property type="match status" value="1"/>
</dbReference>
<dbReference type="AlphaFoldDB" id="A0A504YE45"/>
<dbReference type="NCBIfam" id="NF033379">
    <property type="entry name" value="FrucBisAld_I"/>
    <property type="match status" value="1"/>
</dbReference>
<comment type="similarity">
    <text evidence="2 7">Belongs to the class I fructose-bisphosphate aldolase family.</text>
</comment>
<dbReference type="Gene3D" id="3.20.20.70">
    <property type="entry name" value="Aldolase class I"/>
    <property type="match status" value="2"/>
</dbReference>
<evidence type="ECO:0000256" key="2">
    <source>
        <dbReference type="ARBA" id="ARBA00010387"/>
    </source>
</evidence>
<dbReference type="SUPFAM" id="SSF51569">
    <property type="entry name" value="Aldolase"/>
    <property type="match status" value="2"/>
</dbReference>
<dbReference type="Pfam" id="PF00274">
    <property type="entry name" value="Glycolytic"/>
    <property type="match status" value="2"/>
</dbReference>
<comment type="catalytic activity">
    <reaction evidence="7">
        <text>beta-D-fructose 1,6-bisphosphate = D-glyceraldehyde 3-phosphate + dihydroxyacetone phosphate</text>
        <dbReference type="Rhea" id="RHEA:14729"/>
        <dbReference type="ChEBI" id="CHEBI:32966"/>
        <dbReference type="ChEBI" id="CHEBI:57642"/>
        <dbReference type="ChEBI" id="CHEBI:59776"/>
        <dbReference type="EC" id="4.1.2.13"/>
    </reaction>
</comment>
<evidence type="ECO:0000313" key="10">
    <source>
        <dbReference type="Proteomes" id="UP000316759"/>
    </source>
</evidence>
<gene>
    <name evidence="9" type="ORF">FGIG_07052</name>
</gene>
<keyword evidence="4 7" id="KW-0324">Glycolysis</keyword>
<sequence length="441" mass="48393">MPIFGEYLTESQMKELREIAQAIVAPGKGILAADESTATIGKRLQNIGVENTEEHRRQYRQLRFSLIRRPRKIFLPTKMPIFGEYLTESQMKELREIAQAIVAPGKGILAADESTATIGKRLQNIGVENTEEHRRQYRQLLFSSNPEAAKNISGVILFHETLYQKTDDGRPLVELLKERHIIPGIKVDKGVVPLAGSLNECTTQGLDGLAERCAQYKKDGCHFAKWRCVLKISSHTPSYQAMLENANVLARYASICQQNGLVPIVEPEVLPDGDHDLPTAQKVTEQVLAFVYKALADHHVYLEGTLLKPNMVTAGQGCPQKYTPQENALATVRALQRTVPPAVAGVTFLSGGQSELAATINLNEINKVPGRKPWALTFSFGRALQASVLDVWKGQPQNVAAAQEEFLKLAKANGAAAQGTFTADMATAAGDKSLFVANHAY</sequence>
<name>A0A504YE45_FASGI</name>
<evidence type="ECO:0000256" key="8">
    <source>
        <dbReference type="RuleBase" id="RU004257"/>
    </source>
</evidence>
<dbReference type="STRING" id="46835.A0A504YE45"/>
<evidence type="ECO:0000256" key="5">
    <source>
        <dbReference type="ARBA" id="ARBA00023239"/>
    </source>
</evidence>
<dbReference type="OrthoDB" id="36455at2759"/>
<evidence type="ECO:0000256" key="3">
    <source>
        <dbReference type="ARBA" id="ARBA00013068"/>
    </source>
</evidence>
<comment type="pathway">
    <text evidence="1 8">Carbohydrate degradation; glycolysis; D-glyceraldehyde 3-phosphate and glycerone phosphate from D-glucose: step 4/4.</text>
</comment>
<dbReference type="GO" id="GO:0006096">
    <property type="term" value="P:glycolytic process"/>
    <property type="evidence" value="ECO:0007669"/>
    <property type="project" value="UniProtKB-UniPathway"/>
</dbReference>
<dbReference type="EC" id="4.1.2.13" evidence="3 7"/>
<organism evidence="9 10">
    <name type="scientific">Fasciola gigantica</name>
    <name type="common">Giant liver fluke</name>
    <dbReference type="NCBI Taxonomy" id="46835"/>
    <lineage>
        <taxon>Eukaryota</taxon>
        <taxon>Metazoa</taxon>
        <taxon>Spiralia</taxon>
        <taxon>Lophotrochozoa</taxon>
        <taxon>Platyhelminthes</taxon>
        <taxon>Trematoda</taxon>
        <taxon>Digenea</taxon>
        <taxon>Plagiorchiida</taxon>
        <taxon>Echinostomata</taxon>
        <taxon>Echinostomatoidea</taxon>
        <taxon>Fasciolidae</taxon>
        <taxon>Fasciola</taxon>
    </lineage>
</organism>
<keyword evidence="10" id="KW-1185">Reference proteome</keyword>
<dbReference type="InterPro" id="IPR029768">
    <property type="entry name" value="Aldolase_I_AS"/>
</dbReference>
<keyword evidence="6" id="KW-0704">Schiff base</keyword>
<dbReference type="UniPathway" id="UPA00109">
    <property type="reaction ID" value="UER00183"/>
</dbReference>
<proteinExistence type="inferred from homology"/>
<comment type="caution">
    <text evidence="9">The sequence shown here is derived from an EMBL/GenBank/DDBJ whole genome shotgun (WGS) entry which is preliminary data.</text>
</comment>
<keyword evidence="5 7" id="KW-0456">Lyase</keyword>
<evidence type="ECO:0000256" key="7">
    <source>
        <dbReference type="RuleBase" id="RU003994"/>
    </source>
</evidence>
<dbReference type="InterPro" id="IPR000741">
    <property type="entry name" value="FBA_I"/>
</dbReference>
<evidence type="ECO:0000256" key="1">
    <source>
        <dbReference type="ARBA" id="ARBA00004714"/>
    </source>
</evidence>
<dbReference type="PANTHER" id="PTHR11627">
    <property type="entry name" value="FRUCTOSE-BISPHOSPHATE ALDOLASE"/>
    <property type="match status" value="1"/>
</dbReference>
<evidence type="ECO:0000256" key="4">
    <source>
        <dbReference type="ARBA" id="ARBA00023152"/>
    </source>
</evidence>
<dbReference type="PROSITE" id="PS00158">
    <property type="entry name" value="ALDOLASE_CLASS_I"/>
    <property type="match status" value="1"/>
</dbReference>
<dbReference type="InterPro" id="IPR013785">
    <property type="entry name" value="Aldolase_TIM"/>
</dbReference>
<accession>A0A504YE45</accession>
<evidence type="ECO:0000313" key="9">
    <source>
        <dbReference type="EMBL" id="TPP58555.1"/>
    </source>
</evidence>
<reference evidence="9 10" key="1">
    <citation type="submission" date="2019-04" db="EMBL/GenBank/DDBJ databases">
        <title>Annotation for the trematode Fasciola gigantica.</title>
        <authorList>
            <person name="Choi Y.-J."/>
        </authorList>
    </citation>
    <scope>NUCLEOTIDE SEQUENCE [LARGE SCALE GENOMIC DNA]</scope>
    <source>
        <strain evidence="9">Uganda_cow_1</strain>
    </source>
</reference>